<keyword evidence="2" id="KW-1185">Reference proteome</keyword>
<organism evidence="1 2">
    <name type="scientific">Cetraspora pellucida</name>
    <dbReference type="NCBI Taxonomy" id="1433469"/>
    <lineage>
        <taxon>Eukaryota</taxon>
        <taxon>Fungi</taxon>
        <taxon>Fungi incertae sedis</taxon>
        <taxon>Mucoromycota</taxon>
        <taxon>Glomeromycotina</taxon>
        <taxon>Glomeromycetes</taxon>
        <taxon>Diversisporales</taxon>
        <taxon>Gigasporaceae</taxon>
        <taxon>Cetraspora</taxon>
    </lineage>
</organism>
<evidence type="ECO:0000313" key="2">
    <source>
        <dbReference type="Proteomes" id="UP000789366"/>
    </source>
</evidence>
<dbReference type="Proteomes" id="UP000789366">
    <property type="component" value="Unassembled WGS sequence"/>
</dbReference>
<evidence type="ECO:0000313" key="1">
    <source>
        <dbReference type="EMBL" id="CAG8522282.1"/>
    </source>
</evidence>
<reference evidence="1" key="1">
    <citation type="submission" date="2021-06" db="EMBL/GenBank/DDBJ databases">
        <authorList>
            <person name="Kallberg Y."/>
            <person name="Tangrot J."/>
            <person name="Rosling A."/>
        </authorList>
    </citation>
    <scope>NUCLEOTIDE SEQUENCE</scope>
    <source>
        <strain evidence="1">28 12/20/2015</strain>
    </source>
</reference>
<protein>
    <submittedName>
        <fullName evidence="1">17642_t:CDS:1</fullName>
    </submittedName>
</protein>
<comment type="caution">
    <text evidence="1">The sequence shown here is derived from an EMBL/GenBank/DDBJ whole genome shotgun (WGS) entry which is preliminary data.</text>
</comment>
<gene>
    <name evidence="1" type="ORF">SPELUC_LOCUS3990</name>
</gene>
<accession>A0ACA9LCE0</accession>
<name>A0ACA9LCE0_9GLOM</name>
<dbReference type="EMBL" id="CAJVPW010003313">
    <property type="protein sequence ID" value="CAG8522282.1"/>
    <property type="molecule type" value="Genomic_DNA"/>
</dbReference>
<proteinExistence type="predicted"/>
<sequence length="206" mass="23309">MSSTTDQDELAPSQTPGYRVGEKKTIDEYASMDSTDESLNRWKASLGLGKSAGPQDDTRKVIILQLALEVPGREDVVLDLSSKDALENVKSTPFVIKEGVEYQMKVKFRIQHEVVCGLKYLQVVKRKGIKVDKTEEMIGSYGPNDEPYEKKVGPHSSIVNGHFMVEEAPSGMFARGHYEAKSKFVDDDNYTHVEWNWSFDIKKDWD</sequence>